<feature type="compositionally biased region" description="Basic and acidic residues" evidence="2">
    <location>
        <begin position="921"/>
        <end position="932"/>
    </location>
</feature>
<feature type="region of interest" description="Disordered" evidence="2">
    <location>
        <begin position="1"/>
        <end position="24"/>
    </location>
</feature>
<sequence length="942" mass="105400">MAAKVQEAEMKKASKARTREGEKGQWWPCEIKDSDLRDLQSEGMISPNWSFTADSISPKPKSDECVLTKAWIERGLSLPCSEFFLSILSTYGLQPHNICPNSYLLLSNFVKLCEGHLGIRPDVRLWQFFFRVKKETKDKAMVNCGSMTFMLRPGRMYPPHSSHESVRYWNAGWFYVKNIKVPGVHDGLPKFVNEPPEELDSWSMIPALAQYPELNKAARRISRLVHDGLTGTDLTLSWFSRRIQPLKYNSRKICEYSGVDDPLRVTRDNLPVDSLKRRIKTLVKVTRGQPIPEIVMDIRTNNDCPPEDFRNILRVPTSAEVAVENPEDDDEEEEQAPKKAAPRPAKRPRAKASGSEAGASGEASTKKAKTKPPPLDSKKAERERLKLLANAGKKSRPLLPGASSQKVPASRDNTQKPITKYLRTSPVVPPITPTPPSASTQVPHSSPPETQPSIDPTAQAPEIIPVSSERVGESCSATKRAAPEGSQDKIPEEAEVNSQDKAEAPANDAVIFPANFGDPSNLYSTPKAYSHKFFHKLTEAEKWELEQDLLNSMMSNAWGRADVESSEIQLHKKEIGDFFDQLLVKRKEQQALHYELNKNISLQRCVTLSQADEIQACRDTIADLEKQLAEAQASSLATASSELESLRSSYKDLETKLLEADQKRETAEKQQKERNSEFLRKEGEFTLKRKNDSETIQTLQKEVNGLRKYMNTAEKAWDVLNADVFEPLGYNEERRNEVPRDDVIRLAGDDCRDLISASWKVCHNLNIKDSRTCDINELIKRMDMLSEIVVDLQASSARGTAQMSLAMRLARSPGLDIDLATTEVPPNTDVDALLDACNGYNTRITRRIRHDEFFEKEVLPADEVLEAEYAKERAAETRPTGSGDEGQMTWTSSKDKSKGGAASPTEEAEDDEDDAASSPTKETENEAARTEEGTSSSPAKEK</sequence>
<dbReference type="EMBL" id="JAUUTY010000004">
    <property type="protein sequence ID" value="KAK1641979.1"/>
    <property type="molecule type" value="Genomic_DNA"/>
</dbReference>
<dbReference type="PANTHER" id="PTHR33026:SF7">
    <property type="entry name" value="OS03G0100275 PROTEIN"/>
    <property type="match status" value="1"/>
</dbReference>
<feature type="compositionally biased region" description="Polar residues" evidence="2">
    <location>
        <begin position="933"/>
        <end position="942"/>
    </location>
</feature>
<feature type="domain" description="Transposase (putative) gypsy type" evidence="3">
    <location>
        <begin position="67"/>
        <end position="133"/>
    </location>
</feature>
<feature type="compositionally biased region" description="Acidic residues" evidence="2">
    <location>
        <begin position="906"/>
        <end position="915"/>
    </location>
</feature>
<keyword evidence="1" id="KW-0175">Coiled coil</keyword>
<protein>
    <recommendedName>
        <fullName evidence="3">Transposase (putative) gypsy type domain-containing protein</fullName>
    </recommendedName>
</protein>
<feature type="compositionally biased region" description="Basic and acidic residues" evidence="2">
    <location>
        <begin position="486"/>
        <end position="502"/>
    </location>
</feature>
<name>A0AAD8RYM7_LOLMU</name>
<comment type="caution">
    <text evidence="4">The sequence shown here is derived from an EMBL/GenBank/DDBJ whole genome shotgun (WGS) entry which is preliminary data.</text>
</comment>
<evidence type="ECO:0000313" key="5">
    <source>
        <dbReference type="Proteomes" id="UP001231189"/>
    </source>
</evidence>
<accession>A0AAD8RYM7</accession>
<evidence type="ECO:0000256" key="1">
    <source>
        <dbReference type="SAM" id="Coils"/>
    </source>
</evidence>
<feature type="region of interest" description="Disordered" evidence="2">
    <location>
        <begin position="871"/>
        <end position="942"/>
    </location>
</feature>
<dbReference type="AlphaFoldDB" id="A0AAD8RYM7"/>
<dbReference type="Pfam" id="PF04195">
    <property type="entry name" value="Transposase_28"/>
    <property type="match status" value="1"/>
</dbReference>
<keyword evidence="5" id="KW-1185">Reference proteome</keyword>
<feature type="compositionally biased region" description="Pro residues" evidence="2">
    <location>
        <begin position="427"/>
        <end position="436"/>
    </location>
</feature>
<reference evidence="4" key="1">
    <citation type="submission" date="2023-07" db="EMBL/GenBank/DDBJ databases">
        <title>A chromosome-level genome assembly of Lolium multiflorum.</title>
        <authorList>
            <person name="Chen Y."/>
            <person name="Copetti D."/>
            <person name="Kolliker R."/>
            <person name="Studer B."/>
        </authorList>
    </citation>
    <scope>NUCLEOTIDE SEQUENCE</scope>
    <source>
        <strain evidence="4">02402/16</strain>
        <tissue evidence="4">Leaf</tissue>
    </source>
</reference>
<feature type="region of interest" description="Disordered" evidence="2">
    <location>
        <begin position="315"/>
        <end position="502"/>
    </location>
</feature>
<dbReference type="Proteomes" id="UP001231189">
    <property type="component" value="Unassembled WGS sequence"/>
</dbReference>
<feature type="compositionally biased region" description="Acidic residues" evidence="2">
    <location>
        <begin position="325"/>
        <end position="334"/>
    </location>
</feature>
<feature type="compositionally biased region" description="Basic residues" evidence="2">
    <location>
        <begin position="340"/>
        <end position="350"/>
    </location>
</feature>
<feature type="compositionally biased region" description="Polar residues" evidence="2">
    <location>
        <begin position="402"/>
        <end position="417"/>
    </location>
</feature>
<feature type="compositionally biased region" description="Low complexity" evidence="2">
    <location>
        <begin position="351"/>
        <end position="363"/>
    </location>
</feature>
<dbReference type="InterPro" id="IPR007321">
    <property type="entry name" value="Transposase_28"/>
</dbReference>
<evidence type="ECO:0000313" key="4">
    <source>
        <dbReference type="EMBL" id="KAK1641979.1"/>
    </source>
</evidence>
<organism evidence="4 5">
    <name type="scientific">Lolium multiflorum</name>
    <name type="common">Italian ryegrass</name>
    <name type="synonym">Lolium perenne subsp. multiflorum</name>
    <dbReference type="NCBI Taxonomy" id="4521"/>
    <lineage>
        <taxon>Eukaryota</taxon>
        <taxon>Viridiplantae</taxon>
        <taxon>Streptophyta</taxon>
        <taxon>Embryophyta</taxon>
        <taxon>Tracheophyta</taxon>
        <taxon>Spermatophyta</taxon>
        <taxon>Magnoliopsida</taxon>
        <taxon>Liliopsida</taxon>
        <taxon>Poales</taxon>
        <taxon>Poaceae</taxon>
        <taxon>BOP clade</taxon>
        <taxon>Pooideae</taxon>
        <taxon>Poodae</taxon>
        <taxon>Poeae</taxon>
        <taxon>Poeae Chloroplast Group 2 (Poeae type)</taxon>
        <taxon>Loliodinae</taxon>
        <taxon>Loliinae</taxon>
        <taxon>Lolium</taxon>
    </lineage>
</organism>
<feature type="coiled-coil region" evidence="1">
    <location>
        <begin position="614"/>
        <end position="716"/>
    </location>
</feature>
<dbReference type="PANTHER" id="PTHR33026">
    <property type="entry name" value="OS06G0360600 PROTEIN"/>
    <property type="match status" value="1"/>
</dbReference>
<proteinExistence type="predicted"/>
<evidence type="ECO:0000256" key="2">
    <source>
        <dbReference type="SAM" id="MobiDB-lite"/>
    </source>
</evidence>
<feature type="compositionally biased region" description="Basic and acidic residues" evidence="2">
    <location>
        <begin position="1"/>
        <end position="23"/>
    </location>
</feature>
<evidence type="ECO:0000259" key="3">
    <source>
        <dbReference type="Pfam" id="PF04195"/>
    </source>
</evidence>
<feature type="compositionally biased region" description="Basic and acidic residues" evidence="2">
    <location>
        <begin position="376"/>
        <end position="386"/>
    </location>
</feature>
<gene>
    <name evidence="4" type="ORF">QYE76_059784</name>
</gene>